<sequence>MAQAQAGIAQMWNRLYEPEYQERGINQIFIFTAQFGELIIRLEVNPFEDELAKKLVAPEPQAFQNWQKKVEEQFKKLYGISIKQWQKR</sequence>
<proteinExistence type="predicted"/>
<dbReference type="Proteomes" id="UP000252085">
    <property type="component" value="Unassembled WGS sequence"/>
</dbReference>
<reference evidence="2" key="1">
    <citation type="submission" date="2016-04" db="EMBL/GenBank/DDBJ databases">
        <authorList>
            <person name="Tabuchi Yagui T.R."/>
        </authorList>
    </citation>
    <scope>NUCLEOTIDE SEQUENCE [LARGE SCALE GENOMIC DNA]</scope>
</reference>
<dbReference type="AlphaFoldDB" id="A0A367RZ96"/>
<accession>A0A367RZ96</accession>
<gene>
    <name evidence="1" type="ORF">A6769_38550</name>
</gene>
<organism evidence="1 2">
    <name type="scientific">Nostoc punctiforme NIES-2108</name>
    <dbReference type="NCBI Taxonomy" id="1356359"/>
    <lineage>
        <taxon>Bacteria</taxon>
        <taxon>Bacillati</taxon>
        <taxon>Cyanobacteriota</taxon>
        <taxon>Cyanophyceae</taxon>
        <taxon>Nostocales</taxon>
        <taxon>Nostocaceae</taxon>
        <taxon>Nostoc</taxon>
    </lineage>
</organism>
<name>A0A367RZ96_NOSPU</name>
<comment type="caution">
    <text evidence="1">The sequence shown here is derived from an EMBL/GenBank/DDBJ whole genome shotgun (WGS) entry which is preliminary data.</text>
</comment>
<evidence type="ECO:0000313" key="2">
    <source>
        <dbReference type="Proteomes" id="UP000252085"/>
    </source>
</evidence>
<dbReference type="EMBL" id="LXQE01000027">
    <property type="protein sequence ID" value="RCJ41927.1"/>
    <property type="molecule type" value="Genomic_DNA"/>
</dbReference>
<protein>
    <submittedName>
        <fullName evidence="1">Uncharacterized protein</fullName>
    </submittedName>
</protein>
<evidence type="ECO:0000313" key="1">
    <source>
        <dbReference type="EMBL" id="RCJ41927.1"/>
    </source>
</evidence>